<feature type="region of interest" description="Disordered" evidence="1">
    <location>
        <begin position="206"/>
        <end position="226"/>
    </location>
</feature>
<evidence type="ECO:0000256" key="1">
    <source>
        <dbReference type="SAM" id="MobiDB-lite"/>
    </source>
</evidence>
<dbReference type="Proteomes" id="UP001472677">
    <property type="component" value="Unassembled WGS sequence"/>
</dbReference>
<dbReference type="EMBL" id="JBBPBM010000001">
    <property type="protein sequence ID" value="KAK8600228.1"/>
    <property type="molecule type" value="Genomic_DNA"/>
</dbReference>
<evidence type="ECO:0000313" key="2">
    <source>
        <dbReference type="EMBL" id="KAK8600228.1"/>
    </source>
</evidence>
<feature type="region of interest" description="Disordered" evidence="1">
    <location>
        <begin position="163"/>
        <end position="192"/>
    </location>
</feature>
<accession>A0ABR2GBJ3</accession>
<feature type="region of interest" description="Disordered" evidence="1">
    <location>
        <begin position="240"/>
        <end position="268"/>
    </location>
</feature>
<name>A0ABR2GBJ3_9ROSI</name>
<evidence type="ECO:0000313" key="3">
    <source>
        <dbReference type="Proteomes" id="UP001472677"/>
    </source>
</evidence>
<sequence length="268" mass="28402">MGRSKSFRDPSSDFNCDGLVLIHNDDTVRQVIRLLVTKGIADIYVDHKIDEDGSSNINDDTEVNVEEAVGVEGSYDLGPDIKTFEATGEVLKTTIEEFDDTVLEYATDDGPRGIANGGGPKEVADGFDHACDGGPRGAVDEDADGPMWDFNGPIEDADGFDLACDGGAKGAADGGDGEQSDAGGEPSNATGNVICEDLDENKKYENFKKNGKTMVDDGNGDIDDSMVGDDVVYEIELKETDGKLKGNESEYLDSSSPGEYGASDESEP</sequence>
<organism evidence="2 3">
    <name type="scientific">Hibiscus sabdariffa</name>
    <name type="common">roselle</name>
    <dbReference type="NCBI Taxonomy" id="183260"/>
    <lineage>
        <taxon>Eukaryota</taxon>
        <taxon>Viridiplantae</taxon>
        <taxon>Streptophyta</taxon>
        <taxon>Embryophyta</taxon>
        <taxon>Tracheophyta</taxon>
        <taxon>Spermatophyta</taxon>
        <taxon>Magnoliopsida</taxon>
        <taxon>eudicotyledons</taxon>
        <taxon>Gunneridae</taxon>
        <taxon>Pentapetalae</taxon>
        <taxon>rosids</taxon>
        <taxon>malvids</taxon>
        <taxon>Malvales</taxon>
        <taxon>Malvaceae</taxon>
        <taxon>Malvoideae</taxon>
        <taxon>Hibiscus</taxon>
    </lineage>
</organism>
<gene>
    <name evidence="2" type="ORF">V6N12_050084</name>
</gene>
<reference evidence="2 3" key="1">
    <citation type="journal article" date="2024" name="G3 (Bethesda)">
        <title>Genome assembly of Hibiscus sabdariffa L. provides insights into metabolisms of medicinal natural products.</title>
        <authorList>
            <person name="Kim T."/>
        </authorList>
    </citation>
    <scope>NUCLEOTIDE SEQUENCE [LARGE SCALE GENOMIC DNA]</scope>
    <source>
        <strain evidence="2">TK-2024</strain>
        <tissue evidence="2">Old leaves</tissue>
    </source>
</reference>
<comment type="caution">
    <text evidence="2">The sequence shown here is derived from an EMBL/GenBank/DDBJ whole genome shotgun (WGS) entry which is preliminary data.</text>
</comment>
<protein>
    <submittedName>
        <fullName evidence="2">Uncharacterized protein</fullName>
    </submittedName>
</protein>
<keyword evidence="3" id="KW-1185">Reference proteome</keyword>
<proteinExistence type="predicted"/>